<protein>
    <recommendedName>
        <fullName evidence="2">Copper amine oxidase-like N-terminal domain-containing protein</fullName>
    </recommendedName>
</protein>
<dbReference type="Gene3D" id="1.25.40.20">
    <property type="entry name" value="Ankyrin repeat-containing domain"/>
    <property type="match status" value="1"/>
</dbReference>
<feature type="domain" description="Copper amine oxidase-like N-terminal" evidence="2">
    <location>
        <begin position="48"/>
        <end position="151"/>
    </location>
</feature>
<dbReference type="EMBL" id="RZNX01000001">
    <property type="protein sequence ID" value="RUT35754.1"/>
    <property type="molecule type" value="Genomic_DNA"/>
</dbReference>
<dbReference type="Proteomes" id="UP000272464">
    <property type="component" value="Unassembled WGS sequence"/>
</dbReference>
<organism evidence="3 4">
    <name type="scientific">Paenibacillus zeisoli</name>
    <dbReference type="NCBI Taxonomy" id="2496267"/>
    <lineage>
        <taxon>Bacteria</taxon>
        <taxon>Bacillati</taxon>
        <taxon>Bacillota</taxon>
        <taxon>Bacilli</taxon>
        <taxon>Bacillales</taxon>
        <taxon>Paenibacillaceae</taxon>
        <taxon>Paenibacillus</taxon>
    </lineage>
</organism>
<dbReference type="RefSeq" id="WP_127197454.1">
    <property type="nucleotide sequence ID" value="NZ_RZNX01000001.1"/>
</dbReference>
<feature type="signal peptide" evidence="1">
    <location>
        <begin position="1"/>
        <end position="29"/>
    </location>
</feature>
<accession>A0A433XNZ2</accession>
<evidence type="ECO:0000313" key="4">
    <source>
        <dbReference type="Proteomes" id="UP000272464"/>
    </source>
</evidence>
<dbReference type="SUPFAM" id="SSF48403">
    <property type="entry name" value="Ankyrin repeat"/>
    <property type="match status" value="1"/>
</dbReference>
<dbReference type="SUPFAM" id="SSF55383">
    <property type="entry name" value="Copper amine oxidase, domain N"/>
    <property type="match status" value="1"/>
</dbReference>
<keyword evidence="4" id="KW-1185">Reference proteome</keyword>
<comment type="caution">
    <text evidence="3">The sequence shown here is derived from an EMBL/GenBank/DDBJ whole genome shotgun (WGS) entry which is preliminary data.</text>
</comment>
<evidence type="ECO:0000256" key="1">
    <source>
        <dbReference type="SAM" id="SignalP"/>
    </source>
</evidence>
<name>A0A433XNZ2_9BACL</name>
<dbReference type="Gene3D" id="3.30.457.10">
    <property type="entry name" value="Copper amine oxidase-like, N-terminal domain"/>
    <property type="match status" value="1"/>
</dbReference>
<dbReference type="Pfam" id="PF12796">
    <property type="entry name" value="Ank_2"/>
    <property type="match status" value="1"/>
</dbReference>
<dbReference type="InterPro" id="IPR051616">
    <property type="entry name" value="Cul2-RING_E3_ligase_SR"/>
</dbReference>
<dbReference type="InterPro" id="IPR002110">
    <property type="entry name" value="Ankyrin_rpt"/>
</dbReference>
<dbReference type="InterPro" id="IPR036770">
    <property type="entry name" value="Ankyrin_rpt-contain_sf"/>
</dbReference>
<evidence type="ECO:0000259" key="2">
    <source>
        <dbReference type="Pfam" id="PF07833"/>
    </source>
</evidence>
<dbReference type="Pfam" id="PF07833">
    <property type="entry name" value="Cu_amine_oxidN1"/>
    <property type="match status" value="1"/>
</dbReference>
<sequence length="525" mass="57365">MKKLKTITSLLVASVTATAVVISVPSASAAPDKVTQKQQALQSTSLVIDHQAAVMNVPAILIKDNLLLPAKSFFALVGVNVTLEKDKLTVSKGEVRVEGKLNSLKAIKGKQTFALPTAPIVLNGRLYVPARFASLILDKDITYDRAKRQIQVGFSEAQMYQFQRLLYEAARNGDTATIKTMISRGVNVNLVLKEFGDNTALDYAITFNRTEVAQILLEQNGEFRPSNAFRVIMSGNAKMLELLLKHGLDPNYNWNSTGSILSQASGTIHSIQADRSEIEIRPSLQLVNLLLDYGADPSNDGSLSAAVNAGSYSIIQALLSKGADPYRPDSVGVTPYERAQSKGIISWLTLGTTHEIPSFAIQNNDGTPAREGSLVITNIKNGISEKSFTWSGEEAFLDVPDGDYKLINVWQQNTLYRFPVNSFISIDHGVIKPASLKLPRINIKGTITGKDEDIKIGALSISDNNGSYSFVTVVEGRFDLSLPPGTYHLGEYSTHQQMFKLEGPTDFTVSEDSPLQELTFSYSNR</sequence>
<reference evidence="3 4" key="1">
    <citation type="submission" date="2018-12" db="EMBL/GenBank/DDBJ databases">
        <authorList>
            <person name="Sun L."/>
            <person name="Chen Z."/>
        </authorList>
    </citation>
    <scope>NUCLEOTIDE SEQUENCE [LARGE SCALE GENOMIC DNA]</scope>
    <source>
        <strain evidence="3 4">3-5-3</strain>
    </source>
</reference>
<dbReference type="PANTHER" id="PTHR46224">
    <property type="entry name" value="ANKYRIN REPEAT FAMILY PROTEIN"/>
    <property type="match status" value="1"/>
</dbReference>
<feature type="chain" id="PRO_5019584108" description="Copper amine oxidase-like N-terminal domain-containing protein" evidence="1">
    <location>
        <begin position="30"/>
        <end position="525"/>
    </location>
</feature>
<dbReference type="SMART" id="SM00248">
    <property type="entry name" value="ANK"/>
    <property type="match status" value="4"/>
</dbReference>
<dbReference type="OrthoDB" id="2577488at2"/>
<gene>
    <name evidence="3" type="ORF">EJP77_01680</name>
</gene>
<dbReference type="AlphaFoldDB" id="A0A433XNZ2"/>
<proteinExistence type="predicted"/>
<evidence type="ECO:0000313" key="3">
    <source>
        <dbReference type="EMBL" id="RUT35754.1"/>
    </source>
</evidence>
<dbReference type="InterPro" id="IPR012854">
    <property type="entry name" value="Cu_amine_oxidase-like_N"/>
</dbReference>
<dbReference type="InterPro" id="IPR036582">
    <property type="entry name" value="Mao_N_sf"/>
</dbReference>
<keyword evidence="1" id="KW-0732">Signal</keyword>